<name>A0A7W9HKA5_9PSEU</name>
<dbReference type="RefSeq" id="WP_221483514.1">
    <property type="nucleotide sequence ID" value="NZ_JACHMO010000001.1"/>
</dbReference>
<comment type="caution">
    <text evidence="4">The sequence shown here is derived from an EMBL/GenBank/DDBJ whole genome shotgun (WGS) entry which is preliminary data.</text>
</comment>
<protein>
    <recommendedName>
        <fullName evidence="6">Right handed beta helix domain-containing protein</fullName>
    </recommendedName>
</protein>
<gene>
    <name evidence="4" type="ORF">F4560_003251</name>
</gene>
<dbReference type="InterPro" id="IPR006626">
    <property type="entry name" value="PbH1"/>
</dbReference>
<feature type="signal peptide" evidence="1">
    <location>
        <begin position="1"/>
        <end position="23"/>
    </location>
</feature>
<dbReference type="Pfam" id="PF13229">
    <property type="entry name" value="Beta_helix"/>
    <property type="match status" value="1"/>
</dbReference>
<evidence type="ECO:0000313" key="5">
    <source>
        <dbReference type="Proteomes" id="UP000552097"/>
    </source>
</evidence>
<evidence type="ECO:0008006" key="6">
    <source>
        <dbReference type="Google" id="ProtNLM"/>
    </source>
</evidence>
<feature type="chain" id="PRO_5030544432" description="Right handed beta helix domain-containing protein" evidence="1">
    <location>
        <begin position="24"/>
        <end position="476"/>
    </location>
</feature>
<dbReference type="InterPro" id="IPR012334">
    <property type="entry name" value="Pectin_lyas_fold"/>
</dbReference>
<dbReference type="AlphaFoldDB" id="A0A7W9HKA5"/>
<dbReference type="Proteomes" id="UP000552097">
    <property type="component" value="Unassembled WGS sequence"/>
</dbReference>
<keyword evidence="5" id="KW-1185">Reference proteome</keyword>
<dbReference type="InterPro" id="IPR039448">
    <property type="entry name" value="Beta_helix"/>
</dbReference>
<evidence type="ECO:0000259" key="2">
    <source>
        <dbReference type="Pfam" id="PF13229"/>
    </source>
</evidence>
<dbReference type="InterPro" id="IPR011050">
    <property type="entry name" value="Pectin_lyase_fold/virulence"/>
</dbReference>
<dbReference type="EMBL" id="JACHMO010000001">
    <property type="protein sequence ID" value="MBB5803483.1"/>
    <property type="molecule type" value="Genomic_DNA"/>
</dbReference>
<organism evidence="4 5">
    <name type="scientific">Saccharothrix ecbatanensis</name>
    <dbReference type="NCBI Taxonomy" id="1105145"/>
    <lineage>
        <taxon>Bacteria</taxon>
        <taxon>Bacillati</taxon>
        <taxon>Actinomycetota</taxon>
        <taxon>Actinomycetes</taxon>
        <taxon>Pseudonocardiales</taxon>
        <taxon>Pseudonocardiaceae</taxon>
        <taxon>Saccharothrix</taxon>
    </lineage>
</organism>
<dbReference type="PANTHER" id="PTHR36453">
    <property type="entry name" value="SECRETED PROTEIN-RELATED"/>
    <property type="match status" value="1"/>
</dbReference>
<feature type="domain" description="GH141-like insertion" evidence="3">
    <location>
        <begin position="133"/>
        <end position="266"/>
    </location>
</feature>
<feature type="domain" description="Right handed beta helix" evidence="2">
    <location>
        <begin position="375"/>
        <end position="472"/>
    </location>
</feature>
<dbReference type="SUPFAM" id="SSF51126">
    <property type="entry name" value="Pectin lyase-like"/>
    <property type="match status" value="1"/>
</dbReference>
<dbReference type="Pfam" id="PF21231">
    <property type="entry name" value="GH141_M"/>
    <property type="match status" value="1"/>
</dbReference>
<proteinExistence type="predicted"/>
<dbReference type="Gene3D" id="2.160.20.10">
    <property type="entry name" value="Single-stranded right-handed beta-helix, Pectin lyase-like"/>
    <property type="match status" value="2"/>
</dbReference>
<keyword evidence="1" id="KW-0732">Signal</keyword>
<evidence type="ECO:0000256" key="1">
    <source>
        <dbReference type="SAM" id="SignalP"/>
    </source>
</evidence>
<accession>A0A7W9HKA5</accession>
<reference evidence="4 5" key="1">
    <citation type="submission" date="2020-08" db="EMBL/GenBank/DDBJ databases">
        <title>Sequencing the genomes of 1000 actinobacteria strains.</title>
        <authorList>
            <person name="Klenk H.-P."/>
        </authorList>
    </citation>
    <scope>NUCLEOTIDE SEQUENCE [LARGE SCALE GENOMIC DNA]</scope>
    <source>
        <strain evidence="4 5">DSM 45486</strain>
    </source>
</reference>
<evidence type="ECO:0000259" key="3">
    <source>
        <dbReference type="Pfam" id="PF21231"/>
    </source>
</evidence>
<sequence>MALQALTLAVIATGALLVQPAYAAVTSFYVDPVNGRDGNSGTSAEAAVKTIQRAQEKVRAVNSAMSGDIVVNLRGGIYALTTPINFTTEDSGSNGHSVIYRAYGTETPVVTSGKTITGWTAADNGQYKAPLAELNLRQMYVNGVRGTRARYPDIGSNFQLQSSDLEKRVLRVLGTQVDDWENFSQVEMVLQLQWAENFLRLKSYTNANGLASVSIQDREADILFKRPYPRLSNGAPLHFENAHEFLTEPGEFYVDTVEKVVYYLPRAGENMSTAIVQAPTLETLFRIKGTDLDNPLHNLNFSGITFTQTTWMEATKHGLLNGQGGNYNLSADTNNNQYVDRPPAGVYVAYADAVSFTGNTFTQMGATALDVHRGVHNSTVTGNVVHDTAGNGIMVGKFSDPTVEFHTVYNPPISPEGEDVREVVAGITVTNNLINRVAQDYLGTAGINAGFIKDTTINHNDISDGAWAGISLGWGW</sequence>
<dbReference type="PANTHER" id="PTHR36453:SF1">
    <property type="entry name" value="RIGHT HANDED BETA HELIX DOMAIN-CONTAINING PROTEIN"/>
    <property type="match status" value="1"/>
</dbReference>
<dbReference type="InterPro" id="IPR048482">
    <property type="entry name" value="GH141_ins"/>
</dbReference>
<evidence type="ECO:0000313" key="4">
    <source>
        <dbReference type="EMBL" id="MBB5803483.1"/>
    </source>
</evidence>
<dbReference type="SMART" id="SM00710">
    <property type="entry name" value="PbH1"/>
    <property type="match status" value="5"/>
</dbReference>